<dbReference type="Proteomes" id="UP000242224">
    <property type="component" value="Unassembled WGS sequence"/>
</dbReference>
<keyword evidence="3" id="KW-1185">Reference proteome</keyword>
<sequence length="205" mass="21996">MENPVPADLKLIETFGWHPGEGIRRRARHIARLARGAAQLGYPLDKTALTAALAALSGASPLRVRLTLDAKGAIEITSAPLTPTTAWRVHISNVTLDSQDPMLRLKTTARAPYDAARAALPDGIDEAILLNERGEICEGTITNLFLKRGGIYLTPPLACGLLPGILREELLETGAAREALLRPEDLAQGEIFMGNSLRGLIPARA</sequence>
<gene>
    <name evidence="2" type="ORF">BMG00_08095</name>
</gene>
<evidence type="ECO:0000256" key="1">
    <source>
        <dbReference type="ARBA" id="ARBA00014472"/>
    </source>
</evidence>
<dbReference type="Gene3D" id="3.20.10.10">
    <property type="entry name" value="D-amino Acid Aminotransferase, subunit A, domain 2"/>
    <property type="match status" value="1"/>
</dbReference>
<organism evidence="2 3">
    <name type="scientific">Thioclava marina</name>
    <dbReference type="NCBI Taxonomy" id="1915077"/>
    <lineage>
        <taxon>Bacteria</taxon>
        <taxon>Pseudomonadati</taxon>
        <taxon>Pseudomonadota</taxon>
        <taxon>Alphaproteobacteria</taxon>
        <taxon>Rhodobacterales</taxon>
        <taxon>Paracoccaceae</taxon>
        <taxon>Thioclava</taxon>
    </lineage>
</organism>
<evidence type="ECO:0000313" key="3">
    <source>
        <dbReference type="Proteomes" id="UP000242224"/>
    </source>
</evidence>
<reference evidence="2 3" key="1">
    <citation type="submission" date="2016-11" db="EMBL/GenBank/DDBJ databases">
        <title>A multilocus sequence analysis scheme for characterization of bacteria in the genus Thioclava.</title>
        <authorList>
            <person name="Liu Y."/>
            <person name="Shao Z."/>
        </authorList>
    </citation>
    <scope>NUCLEOTIDE SEQUENCE [LARGE SCALE GENOMIC DNA]</scope>
    <source>
        <strain evidence="2 3">11.10-0-13</strain>
    </source>
</reference>
<dbReference type="RefSeq" id="WP_078573890.1">
    <property type="nucleotide sequence ID" value="NZ_JACIZB010000006.1"/>
</dbReference>
<dbReference type="Pfam" id="PF01063">
    <property type="entry name" value="Aminotran_4"/>
    <property type="match status" value="1"/>
</dbReference>
<accession>A0ABX3MQ78</accession>
<dbReference type="InterPro" id="IPR043131">
    <property type="entry name" value="BCAT-like_N"/>
</dbReference>
<dbReference type="NCBIfam" id="NF005729">
    <property type="entry name" value="PRK07546.1-3"/>
    <property type="match status" value="1"/>
</dbReference>
<dbReference type="InterPro" id="IPR036038">
    <property type="entry name" value="Aminotransferase-like"/>
</dbReference>
<dbReference type="InterPro" id="IPR001544">
    <property type="entry name" value="Aminotrans_IV"/>
</dbReference>
<comment type="caution">
    <text evidence="2">The sequence shown here is derived from an EMBL/GenBank/DDBJ whole genome shotgun (WGS) entry which is preliminary data.</text>
</comment>
<dbReference type="SUPFAM" id="SSF56752">
    <property type="entry name" value="D-aminoacid aminotransferase-like PLP-dependent enzymes"/>
    <property type="match status" value="1"/>
</dbReference>
<dbReference type="InterPro" id="IPR043132">
    <property type="entry name" value="BCAT-like_C"/>
</dbReference>
<dbReference type="Gene3D" id="3.30.470.10">
    <property type="match status" value="1"/>
</dbReference>
<evidence type="ECO:0000313" key="2">
    <source>
        <dbReference type="EMBL" id="OOY13709.1"/>
    </source>
</evidence>
<protein>
    <recommendedName>
        <fullName evidence="1">Probable branched-chain-amino-acid aminotransferase</fullName>
    </recommendedName>
</protein>
<dbReference type="EMBL" id="MPZS01000001">
    <property type="protein sequence ID" value="OOY13709.1"/>
    <property type="molecule type" value="Genomic_DNA"/>
</dbReference>
<dbReference type="NCBIfam" id="NF005731">
    <property type="entry name" value="PRK07546.1-5"/>
    <property type="match status" value="1"/>
</dbReference>
<proteinExistence type="predicted"/>
<name>A0ABX3MQ78_9RHOB</name>